<dbReference type="Proteomes" id="UP000682733">
    <property type="component" value="Unassembled WGS sequence"/>
</dbReference>
<dbReference type="EMBL" id="CAJNOK010000376">
    <property type="protein sequence ID" value="CAF0748821.1"/>
    <property type="molecule type" value="Genomic_DNA"/>
</dbReference>
<feature type="compositionally biased region" description="Basic and acidic residues" evidence="1">
    <location>
        <begin position="334"/>
        <end position="353"/>
    </location>
</feature>
<proteinExistence type="predicted"/>
<feature type="region of interest" description="Disordered" evidence="1">
    <location>
        <begin position="314"/>
        <end position="353"/>
    </location>
</feature>
<protein>
    <submittedName>
        <fullName evidence="3">Uncharacterized protein</fullName>
    </submittedName>
</protein>
<gene>
    <name evidence="2" type="ORF">OVA965_LOCUS1885</name>
    <name evidence="3" type="ORF">TMI583_LOCUS1885</name>
</gene>
<feature type="compositionally biased region" description="Gly residues" evidence="1">
    <location>
        <begin position="164"/>
        <end position="173"/>
    </location>
</feature>
<feature type="region of interest" description="Disordered" evidence="1">
    <location>
        <begin position="158"/>
        <end position="225"/>
    </location>
</feature>
<evidence type="ECO:0000256" key="1">
    <source>
        <dbReference type="SAM" id="MobiDB-lite"/>
    </source>
</evidence>
<dbReference type="AlphaFoldDB" id="A0A8S2GJV3"/>
<dbReference type="EMBL" id="CAJOBA010000376">
    <property type="protein sequence ID" value="CAF3527180.1"/>
    <property type="molecule type" value="Genomic_DNA"/>
</dbReference>
<evidence type="ECO:0000313" key="4">
    <source>
        <dbReference type="Proteomes" id="UP000682733"/>
    </source>
</evidence>
<sequence>MKILNERIIFYLKTDNYDQCYFEFWSVIADFDYNIDLTDTLNYFKKLFCELIEEHLRFYGTNIFVNVSLENEHWSGMNLIINSDVINFVTDEPNTKIKVDLTGKKGADGANGKGGSHGKRCVEDRLDGVPGENGQVGGNIYFIVNKYFKGQENIEKLITSGDEGSNGGNGGRGGNDHDEKNGDPGPKDHGLGFLFSGYDLKEGEPGVPGGDGGNRGDANLGGFGGHAGEVHIEDNSPLVDKIESIDKSNRSAEHGKPGEGGKGGVGGYDGVDTLYYKRHKFAPIETCEGYILTVFHKAHWFSFDIEVIYHDKHKKRDGISRAQGKTADMQIDSGKTRQKCENKEKSNEKQIKN</sequence>
<evidence type="ECO:0000313" key="3">
    <source>
        <dbReference type="EMBL" id="CAF3527180.1"/>
    </source>
</evidence>
<feature type="compositionally biased region" description="Basic and acidic residues" evidence="1">
    <location>
        <begin position="174"/>
        <end position="190"/>
    </location>
</feature>
<reference evidence="3" key="1">
    <citation type="submission" date="2021-02" db="EMBL/GenBank/DDBJ databases">
        <authorList>
            <person name="Nowell W R."/>
        </authorList>
    </citation>
    <scope>NUCLEOTIDE SEQUENCE</scope>
</reference>
<accession>A0A8S2GJV3</accession>
<evidence type="ECO:0000313" key="2">
    <source>
        <dbReference type="EMBL" id="CAF0748821.1"/>
    </source>
</evidence>
<name>A0A8S2GJV3_9BILA</name>
<dbReference type="Proteomes" id="UP000677228">
    <property type="component" value="Unassembled WGS sequence"/>
</dbReference>
<organism evidence="3 4">
    <name type="scientific">Didymodactylos carnosus</name>
    <dbReference type="NCBI Taxonomy" id="1234261"/>
    <lineage>
        <taxon>Eukaryota</taxon>
        <taxon>Metazoa</taxon>
        <taxon>Spiralia</taxon>
        <taxon>Gnathifera</taxon>
        <taxon>Rotifera</taxon>
        <taxon>Eurotatoria</taxon>
        <taxon>Bdelloidea</taxon>
        <taxon>Philodinida</taxon>
        <taxon>Philodinidae</taxon>
        <taxon>Didymodactylos</taxon>
    </lineage>
</organism>
<comment type="caution">
    <text evidence="3">The sequence shown here is derived from an EMBL/GenBank/DDBJ whole genome shotgun (WGS) entry which is preliminary data.</text>
</comment>
<feature type="compositionally biased region" description="Gly residues" evidence="1">
    <location>
        <begin position="206"/>
        <end position="225"/>
    </location>
</feature>